<accession>A0A6A5ZEH7</accession>
<evidence type="ECO:0000313" key="2">
    <source>
        <dbReference type="Proteomes" id="UP000799770"/>
    </source>
</evidence>
<dbReference type="EMBL" id="ML977318">
    <property type="protein sequence ID" value="KAF2117909.1"/>
    <property type="molecule type" value="Genomic_DNA"/>
</dbReference>
<dbReference type="Proteomes" id="UP000799770">
    <property type="component" value="Unassembled WGS sequence"/>
</dbReference>
<keyword evidence="2" id="KW-1185">Reference proteome</keyword>
<organism evidence="1 2">
    <name type="scientific">Lophiotrema nucula</name>
    <dbReference type="NCBI Taxonomy" id="690887"/>
    <lineage>
        <taxon>Eukaryota</taxon>
        <taxon>Fungi</taxon>
        <taxon>Dikarya</taxon>
        <taxon>Ascomycota</taxon>
        <taxon>Pezizomycotina</taxon>
        <taxon>Dothideomycetes</taxon>
        <taxon>Pleosporomycetidae</taxon>
        <taxon>Pleosporales</taxon>
        <taxon>Lophiotremataceae</taxon>
        <taxon>Lophiotrema</taxon>
    </lineage>
</organism>
<proteinExistence type="predicted"/>
<dbReference type="PANTHER" id="PTHR47784:SF9">
    <property type="entry name" value="ZN(II)2CYS6 TRANSCRIPTION FACTOR (EUROFUNG)"/>
    <property type="match status" value="1"/>
</dbReference>
<dbReference type="GO" id="GO:0001228">
    <property type="term" value="F:DNA-binding transcription activator activity, RNA polymerase II-specific"/>
    <property type="evidence" value="ECO:0007669"/>
    <property type="project" value="TreeGrafter"/>
</dbReference>
<gene>
    <name evidence="1" type="ORF">BDV96DRAFT_644246</name>
</gene>
<evidence type="ECO:0000313" key="1">
    <source>
        <dbReference type="EMBL" id="KAF2117909.1"/>
    </source>
</evidence>
<sequence length="395" mass="45094">MSRKTTRRQVIGLLESADRRSSSSLTQRHDIDILQLIDHFLDEETLWMGSPENQYALQHHGVKLGLEAPYLLHAILAFSSSHMYYQNWESRFKTAATYHYDRLLALYVSQLTKIDAVNIDHLLGTCNLHVMLSFFNVSVDHPEPFEDPEDHECDWNGFRALQGGSVLQSVPTLRDHLGKSVWLPALQASGQWDDGYKPIDEPIDIPADQTAYFVRCIEAVMDICDIPTSVHYSESPYFEPLRYLCDIVRGKLDNTAIGRLFAWVSKLSPTFVDMLEHMDPKCMVTMSYWFALLIRFGQWWTFATARHACRRIVVFIYKSAGHSLRALLQFPAETCGVDLDKVDLTKKAHARRIQSSNIDYRELHPEVVEWQTNGSTSEYSAESSSGSPSSFGAYT</sequence>
<reference evidence="1" key="1">
    <citation type="journal article" date="2020" name="Stud. Mycol.">
        <title>101 Dothideomycetes genomes: a test case for predicting lifestyles and emergence of pathogens.</title>
        <authorList>
            <person name="Haridas S."/>
            <person name="Albert R."/>
            <person name="Binder M."/>
            <person name="Bloem J."/>
            <person name="Labutti K."/>
            <person name="Salamov A."/>
            <person name="Andreopoulos B."/>
            <person name="Baker S."/>
            <person name="Barry K."/>
            <person name="Bills G."/>
            <person name="Bluhm B."/>
            <person name="Cannon C."/>
            <person name="Castanera R."/>
            <person name="Culley D."/>
            <person name="Daum C."/>
            <person name="Ezra D."/>
            <person name="Gonzalez J."/>
            <person name="Henrissat B."/>
            <person name="Kuo A."/>
            <person name="Liang C."/>
            <person name="Lipzen A."/>
            <person name="Lutzoni F."/>
            <person name="Magnuson J."/>
            <person name="Mondo S."/>
            <person name="Nolan M."/>
            <person name="Ohm R."/>
            <person name="Pangilinan J."/>
            <person name="Park H.-J."/>
            <person name="Ramirez L."/>
            <person name="Alfaro M."/>
            <person name="Sun H."/>
            <person name="Tritt A."/>
            <person name="Yoshinaga Y."/>
            <person name="Zwiers L.-H."/>
            <person name="Turgeon B."/>
            <person name="Goodwin S."/>
            <person name="Spatafora J."/>
            <person name="Crous P."/>
            <person name="Grigoriev I."/>
        </authorList>
    </citation>
    <scope>NUCLEOTIDE SEQUENCE</scope>
    <source>
        <strain evidence="1">CBS 627.86</strain>
    </source>
</reference>
<protein>
    <submittedName>
        <fullName evidence="1">Uncharacterized protein</fullName>
    </submittedName>
</protein>
<dbReference type="PANTHER" id="PTHR47784">
    <property type="entry name" value="STEROL UPTAKE CONTROL PROTEIN 2"/>
    <property type="match status" value="1"/>
</dbReference>
<dbReference type="AlphaFoldDB" id="A0A6A5ZEH7"/>
<dbReference type="OrthoDB" id="416217at2759"/>
<name>A0A6A5ZEH7_9PLEO</name>
<dbReference type="InterPro" id="IPR053157">
    <property type="entry name" value="Sterol_Uptake_Regulator"/>
</dbReference>